<evidence type="ECO:0000313" key="1">
    <source>
        <dbReference type="Proteomes" id="UP000695022"/>
    </source>
</evidence>
<proteinExistence type="predicted"/>
<protein>
    <submittedName>
        <fullName evidence="2">Uncharacterized protein LOC106807609</fullName>
    </submittedName>
</protein>
<evidence type="ECO:0000313" key="2">
    <source>
        <dbReference type="RefSeq" id="XP_014665488.1"/>
    </source>
</evidence>
<organism evidence="1 2">
    <name type="scientific">Priapulus caudatus</name>
    <name type="common">Priapulid worm</name>
    <dbReference type="NCBI Taxonomy" id="37621"/>
    <lineage>
        <taxon>Eukaryota</taxon>
        <taxon>Metazoa</taxon>
        <taxon>Ecdysozoa</taxon>
        <taxon>Scalidophora</taxon>
        <taxon>Priapulida</taxon>
        <taxon>Priapulimorpha</taxon>
        <taxon>Priapulimorphida</taxon>
        <taxon>Priapulidae</taxon>
        <taxon>Priapulus</taxon>
    </lineage>
</organism>
<dbReference type="RefSeq" id="XP_014665488.1">
    <property type="nucleotide sequence ID" value="XM_014810002.1"/>
</dbReference>
<name>A0ABM1DZW7_PRICU</name>
<dbReference type="GeneID" id="106807609"/>
<gene>
    <name evidence="2" type="primary">LOC106807609</name>
</gene>
<sequence>MAWLDCSRLPVLANGGRVMTTNNHDENLNLKVTDCVGRKRKKLSKLVYELTGHQAAKENSTVQTIKRKKASLLDTEAARTICHSIGKRDLIPTDIKTRVNQGRLLFLLDKAQSVENSNHMYFVQDETEKSQKFRDHKGNWVTISVTDTSLLTDL</sequence>
<dbReference type="Proteomes" id="UP000695022">
    <property type="component" value="Unplaced"/>
</dbReference>
<keyword evidence="1" id="KW-1185">Reference proteome</keyword>
<reference evidence="2" key="1">
    <citation type="submission" date="2025-08" db="UniProtKB">
        <authorList>
            <consortium name="RefSeq"/>
        </authorList>
    </citation>
    <scope>IDENTIFICATION</scope>
</reference>
<accession>A0ABM1DZW7</accession>